<evidence type="ECO:0000313" key="2">
    <source>
        <dbReference type="EMBL" id="CAA9571656.1"/>
    </source>
</evidence>
<name>A0A6J4V8H5_9BACT</name>
<feature type="region of interest" description="Disordered" evidence="1">
    <location>
        <begin position="1"/>
        <end position="70"/>
    </location>
</feature>
<accession>A0A6J4V8H5</accession>
<dbReference type="EMBL" id="CADCWL010000146">
    <property type="protein sequence ID" value="CAA9571656.1"/>
    <property type="molecule type" value="Genomic_DNA"/>
</dbReference>
<reference evidence="2" key="1">
    <citation type="submission" date="2020-02" db="EMBL/GenBank/DDBJ databases">
        <authorList>
            <person name="Meier V. D."/>
        </authorList>
    </citation>
    <scope>NUCLEOTIDE SEQUENCE</scope>
    <source>
        <strain evidence="2">AVDCRST_MAG19</strain>
    </source>
</reference>
<feature type="compositionally biased region" description="Basic residues" evidence="1">
    <location>
        <begin position="11"/>
        <end position="41"/>
    </location>
</feature>
<dbReference type="AlphaFoldDB" id="A0A6J4V8H5"/>
<evidence type="ECO:0000256" key="1">
    <source>
        <dbReference type="SAM" id="MobiDB-lite"/>
    </source>
</evidence>
<proteinExistence type="predicted"/>
<gene>
    <name evidence="2" type="ORF">AVDCRST_MAG19-2836</name>
</gene>
<organism evidence="2">
    <name type="scientific">uncultured Thermomicrobiales bacterium</name>
    <dbReference type="NCBI Taxonomy" id="1645740"/>
    <lineage>
        <taxon>Bacteria</taxon>
        <taxon>Pseudomonadati</taxon>
        <taxon>Thermomicrobiota</taxon>
        <taxon>Thermomicrobia</taxon>
        <taxon>Thermomicrobiales</taxon>
        <taxon>environmental samples</taxon>
    </lineage>
</organism>
<sequence length="70" mass="7777">MEIETTNGRGGARRRRPSGTLRRRSGAAGRRHRRQCGRRRPSGASLVGGRRSPVWDPPRNGPRPHGVREG</sequence>
<protein>
    <submittedName>
        <fullName evidence="2">Uncharacterized protein</fullName>
    </submittedName>
</protein>